<keyword evidence="1" id="KW-0413">Isomerase</keyword>
<dbReference type="InterPro" id="IPR002130">
    <property type="entry name" value="Cyclophilin-type_PPIase_dom"/>
</dbReference>
<feature type="signal peptide" evidence="1">
    <location>
        <begin position="1"/>
        <end position="24"/>
    </location>
</feature>
<dbReference type="SUPFAM" id="SSF50891">
    <property type="entry name" value="Cyclophilin-like"/>
    <property type="match status" value="1"/>
</dbReference>
<protein>
    <recommendedName>
        <fullName evidence="1">Peptidyl-prolyl cis-trans isomerase</fullName>
        <shortName evidence="1">PPIase</shortName>
        <ecNumber evidence="1">5.2.1.8</ecNumber>
    </recommendedName>
</protein>
<gene>
    <name evidence="4" type="primary">LOC101830488</name>
</gene>
<dbReference type="PANTHER" id="PTHR11071">
    <property type="entry name" value="PEPTIDYL-PROLYL CIS-TRANS ISOMERASE"/>
    <property type="match status" value="1"/>
</dbReference>
<dbReference type="Proteomes" id="UP000886700">
    <property type="component" value="Unplaced"/>
</dbReference>
<accession>A0ABM2WA48</accession>
<evidence type="ECO:0000313" key="3">
    <source>
        <dbReference type="Proteomes" id="UP000886700"/>
    </source>
</evidence>
<dbReference type="Gene3D" id="2.40.100.10">
    <property type="entry name" value="Cyclophilin-like"/>
    <property type="match status" value="1"/>
</dbReference>
<evidence type="ECO:0000259" key="2">
    <source>
        <dbReference type="PROSITE" id="PS50072"/>
    </source>
</evidence>
<feature type="chain" id="PRO_5045002916" description="Peptidyl-prolyl cis-trans isomerase" evidence="1">
    <location>
        <begin position="25"/>
        <end position="234"/>
    </location>
</feature>
<dbReference type="GeneID" id="101830488"/>
<keyword evidence="3" id="KW-1185">Reference proteome</keyword>
<proteinExistence type="inferred from homology"/>
<sequence>MTSLLKSLCSFLALLKSLCSFLASTDISKVKCSDYIQMLHTFSHCFGSTVEPGLTTLHFFKNHKTGSRRCPPLPLPAAMINPTVFFDITADGEPLGRISFKLFSDKVPKTAENFPSLSTGEKEFGYKGSSFHRLTPGFTCQGGDFTRHNDTGGSSFYGEKIEDENFILKHTGPCILSVANAEPNTNGSQFICTAEWLEGKHVVFGKVKEGMNIMESVESFGSRNGITISNCGQL</sequence>
<reference evidence="4" key="1">
    <citation type="submission" date="2025-08" db="UniProtKB">
        <authorList>
            <consortium name="RefSeq"/>
        </authorList>
    </citation>
    <scope>IDENTIFICATION</scope>
    <source>
        <tissue evidence="4">Liver</tissue>
    </source>
</reference>
<evidence type="ECO:0000313" key="4">
    <source>
        <dbReference type="RefSeq" id="XP_040585268.1"/>
    </source>
</evidence>
<dbReference type="PROSITE" id="PS50072">
    <property type="entry name" value="CSA_PPIASE_2"/>
    <property type="match status" value="1"/>
</dbReference>
<dbReference type="EC" id="5.2.1.8" evidence="1"/>
<comment type="catalytic activity">
    <reaction evidence="1">
        <text>[protein]-peptidylproline (omega=180) = [protein]-peptidylproline (omega=0)</text>
        <dbReference type="Rhea" id="RHEA:16237"/>
        <dbReference type="Rhea" id="RHEA-COMP:10747"/>
        <dbReference type="Rhea" id="RHEA-COMP:10748"/>
        <dbReference type="ChEBI" id="CHEBI:83833"/>
        <dbReference type="ChEBI" id="CHEBI:83834"/>
        <dbReference type="EC" id="5.2.1.8"/>
    </reaction>
</comment>
<comment type="similarity">
    <text evidence="1">Belongs to the cyclophilin-type PPIase family.</text>
</comment>
<keyword evidence="1" id="KW-0732">Signal</keyword>
<organism evidence="3 4">
    <name type="scientific">Mesocricetus auratus</name>
    <name type="common">Golden hamster</name>
    <dbReference type="NCBI Taxonomy" id="10036"/>
    <lineage>
        <taxon>Eukaryota</taxon>
        <taxon>Metazoa</taxon>
        <taxon>Chordata</taxon>
        <taxon>Craniata</taxon>
        <taxon>Vertebrata</taxon>
        <taxon>Euteleostomi</taxon>
        <taxon>Mammalia</taxon>
        <taxon>Eutheria</taxon>
        <taxon>Euarchontoglires</taxon>
        <taxon>Glires</taxon>
        <taxon>Rodentia</taxon>
        <taxon>Myomorpha</taxon>
        <taxon>Muroidea</taxon>
        <taxon>Cricetidae</taxon>
        <taxon>Cricetinae</taxon>
        <taxon>Mesocricetus</taxon>
    </lineage>
</organism>
<evidence type="ECO:0000256" key="1">
    <source>
        <dbReference type="RuleBase" id="RU363019"/>
    </source>
</evidence>
<feature type="domain" description="PPIase cyclophilin-type" evidence="2">
    <location>
        <begin position="85"/>
        <end position="233"/>
    </location>
</feature>
<dbReference type="PRINTS" id="PR00153">
    <property type="entry name" value="CSAPPISMRASE"/>
</dbReference>
<dbReference type="InterPro" id="IPR029000">
    <property type="entry name" value="Cyclophilin-like_dom_sf"/>
</dbReference>
<dbReference type="Pfam" id="PF00160">
    <property type="entry name" value="Pro_isomerase"/>
    <property type="match status" value="1"/>
</dbReference>
<name>A0ABM2WA48_MESAU</name>
<keyword evidence="1" id="KW-0697">Rotamase</keyword>
<comment type="function">
    <text evidence="1">PPIases accelerate the folding of proteins. It catalyzes the cis-trans isomerization of proline imidic peptide bonds in oligopeptides.</text>
</comment>
<dbReference type="RefSeq" id="XP_040585268.1">
    <property type="nucleotide sequence ID" value="XM_040729334.1"/>
</dbReference>
<dbReference type="PANTHER" id="PTHR11071:SF490">
    <property type="entry name" value="PEPTIDYL-PROLYL CIS-TRANS ISOMERASE A"/>
    <property type="match status" value="1"/>
</dbReference>